<dbReference type="Proteomes" id="UP000828048">
    <property type="component" value="Chromosome 1"/>
</dbReference>
<reference evidence="1 2" key="1">
    <citation type="journal article" date="2021" name="Hortic Res">
        <title>High-quality reference genome and annotation aids understanding of berry development for evergreen blueberry (Vaccinium darrowii).</title>
        <authorList>
            <person name="Yu J."/>
            <person name="Hulse-Kemp A.M."/>
            <person name="Babiker E."/>
            <person name="Staton M."/>
        </authorList>
    </citation>
    <scope>NUCLEOTIDE SEQUENCE [LARGE SCALE GENOMIC DNA]</scope>
    <source>
        <strain evidence="2">cv. NJ 8807/NJ 8810</strain>
        <tissue evidence="1">Young leaf</tissue>
    </source>
</reference>
<name>A0ACB7XP16_9ERIC</name>
<evidence type="ECO:0000313" key="1">
    <source>
        <dbReference type="EMBL" id="KAH7842669.1"/>
    </source>
</evidence>
<evidence type="ECO:0000313" key="2">
    <source>
        <dbReference type="Proteomes" id="UP000828048"/>
    </source>
</evidence>
<protein>
    <submittedName>
        <fullName evidence="1">Uncharacterized protein</fullName>
    </submittedName>
</protein>
<dbReference type="EMBL" id="CM037151">
    <property type="protein sequence ID" value="KAH7842669.1"/>
    <property type="molecule type" value="Genomic_DNA"/>
</dbReference>
<accession>A0ACB7XP16</accession>
<organism evidence="1 2">
    <name type="scientific">Vaccinium darrowii</name>
    <dbReference type="NCBI Taxonomy" id="229202"/>
    <lineage>
        <taxon>Eukaryota</taxon>
        <taxon>Viridiplantae</taxon>
        <taxon>Streptophyta</taxon>
        <taxon>Embryophyta</taxon>
        <taxon>Tracheophyta</taxon>
        <taxon>Spermatophyta</taxon>
        <taxon>Magnoliopsida</taxon>
        <taxon>eudicotyledons</taxon>
        <taxon>Gunneridae</taxon>
        <taxon>Pentapetalae</taxon>
        <taxon>asterids</taxon>
        <taxon>Ericales</taxon>
        <taxon>Ericaceae</taxon>
        <taxon>Vaccinioideae</taxon>
        <taxon>Vaccinieae</taxon>
        <taxon>Vaccinium</taxon>
    </lineage>
</organism>
<proteinExistence type="predicted"/>
<sequence>MYESYDNVSSTHCYQLQYTTKKLNLNNRRSPLVQAGGDRKVAVQRSISRQSGIKVRIAKGAWDILQQEYGRKFTYSPTTMDPSQHSDNPMDPSLYKAVKDGKVEDLDQYTDLFDAQLTSNHNTILHIAAHFGKLECVAKILEKKSCLLRRVNANCENPLHIAVRERHHGIVQALIKCARELDHLDPESASGTRLEILRAINVDGDTALHLAVREGGAEIVSLLVAEDPDFQHPPNKAEETPLYLAAERENGDSMVESILASSKLPAYTSPSGRTALHAAIIFQQRVGVKKLLVRYEELIDKADTEGWTPLHYAVYCYNKEAVIELLQRKKSVGYTRTSEKYGKSTVLHIAASVDNKHAMEEILTHSPDCWEMVNSKGRNILHIAVDEESEEVISYIIKKEWLESLINQKDFEGNTPLHLLASSEMKFVYTETKLDDLIKHPRANMYAFNNQNKSPGDIVLSGDVSDKDFLAWASNMVVGNRNIAKRLDQENRKESEKRRKERKERSRADKAEALKKTSESLTLVATLIATITFAAAFAIPGGYDGNQGPKQGMAVLVRQASFKAFAIANTIAVMCSTSSVVYYVFAAFHYFDEEKQGRRYENGFYLVLIAIVAMTVGFISGTYAMLVRSLGLAIATSIIASITFLIYFLELRRLFELWYYLMFPWQEEGNVFKHSWPAKMLAIILGI</sequence>
<keyword evidence="2" id="KW-1185">Reference proteome</keyword>
<comment type="caution">
    <text evidence="1">The sequence shown here is derived from an EMBL/GenBank/DDBJ whole genome shotgun (WGS) entry which is preliminary data.</text>
</comment>
<gene>
    <name evidence="1" type="ORF">Vadar_007879</name>
</gene>